<keyword evidence="1 5" id="KW-0479">Metal-binding</keyword>
<evidence type="ECO:0000256" key="4">
    <source>
        <dbReference type="ARBA" id="ARBA00023242"/>
    </source>
</evidence>
<dbReference type="PROSITE" id="PS50809">
    <property type="entry name" value="DM_2"/>
    <property type="match status" value="1"/>
</dbReference>
<dbReference type="PANTHER" id="PTHR12322:SF118">
    <property type="entry name" value="DM DOMAIN-CONTAINING PROTEIN"/>
    <property type="match status" value="1"/>
</dbReference>
<dbReference type="GO" id="GO:0000981">
    <property type="term" value="F:DNA-binding transcription factor activity, RNA polymerase II-specific"/>
    <property type="evidence" value="ECO:0007669"/>
    <property type="project" value="TreeGrafter"/>
</dbReference>
<dbReference type="SMART" id="SM00301">
    <property type="entry name" value="DM"/>
    <property type="match status" value="1"/>
</dbReference>
<dbReference type="PANTHER" id="PTHR12322">
    <property type="entry name" value="DOUBLESEX AND MAB-3 RELATED TRANSCRIPTION FACTOR DMRT"/>
    <property type="match status" value="1"/>
</dbReference>
<dbReference type="GO" id="GO:0000978">
    <property type="term" value="F:RNA polymerase II cis-regulatory region sequence-specific DNA binding"/>
    <property type="evidence" value="ECO:0007669"/>
    <property type="project" value="TreeGrafter"/>
</dbReference>
<dbReference type="GO" id="GO:0046872">
    <property type="term" value="F:metal ion binding"/>
    <property type="evidence" value="ECO:0007669"/>
    <property type="project" value="UniProtKB-KW"/>
</dbReference>
<sequence>MNEYYLNFALKNQLQDMNKNFLFMPGHLNQPVDQISSSSSDTNSAETKNRTLAQSDGGIRKPKCARCRNHGTISWLKGHKRHCKFKDCVCAKCNLIAERQRVMAAQVALKRQQAAEDAMMSNVALYSPESSQNNSLVARSRNSDSEDGTDKFDSDKVQLREQKENTEFQMFHNLEIARKIFPHFKPELVSFFLNMFSNDLKKTIEHLVLLARTTQFTNEFCFMNNSSGAVTPNLALAPSSLSSHDLSQFQELDTRKSESSQRSADLYSIQNLLNLKQNLGPEKSSSSFSELSALAKMFSNPAVHYSVDKDSEIEAKK</sequence>
<protein>
    <submittedName>
        <fullName evidence="8">Doublesex-and mab-3-related transcription factor A2</fullName>
    </submittedName>
</protein>
<name>A0A3M7S3G6_BRAPC</name>
<feature type="compositionally biased region" description="Polar residues" evidence="6">
    <location>
        <begin position="32"/>
        <end position="54"/>
    </location>
</feature>
<feature type="compositionally biased region" description="Basic and acidic residues" evidence="6">
    <location>
        <begin position="141"/>
        <end position="155"/>
    </location>
</feature>
<feature type="region of interest" description="Disordered" evidence="6">
    <location>
        <begin position="32"/>
        <end position="59"/>
    </location>
</feature>
<dbReference type="InterPro" id="IPR036407">
    <property type="entry name" value="DM_DNA-bd_sf"/>
</dbReference>
<dbReference type="Pfam" id="PF00751">
    <property type="entry name" value="DM"/>
    <property type="match status" value="1"/>
</dbReference>
<dbReference type="PROSITE" id="PS40000">
    <property type="entry name" value="DM_1"/>
    <property type="match status" value="1"/>
</dbReference>
<dbReference type="STRING" id="10195.A0A3M7S3G6"/>
<dbReference type="InterPro" id="IPR001275">
    <property type="entry name" value="DM_DNA-bd"/>
</dbReference>
<dbReference type="SUPFAM" id="SSF82927">
    <property type="entry name" value="Cysteine-rich DNA binding domain, (DM domain)"/>
    <property type="match status" value="1"/>
</dbReference>
<dbReference type="AlphaFoldDB" id="A0A3M7S3G6"/>
<keyword evidence="2 5" id="KW-0862">Zinc</keyword>
<evidence type="ECO:0000256" key="6">
    <source>
        <dbReference type="SAM" id="MobiDB-lite"/>
    </source>
</evidence>
<dbReference type="EMBL" id="REGN01002090">
    <property type="protein sequence ID" value="RNA30373.1"/>
    <property type="molecule type" value="Genomic_DNA"/>
</dbReference>
<keyword evidence="9" id="KW-1185">Reference proteome</keyword>
<evidence type="ECO:0000256" key="3">
    <source>
        <dbReference type="ARBA" id="ARBA00023125"/>
    </source>
</evidence>
<reference evidence="8 9" key="1">
    <citation type="journal article" date="2018" name="Sci. Rep.">
        <title>Genomic signatures of local adaptation to the degree of environmental predictability in rotifers.</title>
        <authorList>
            <person name="Franch-Gras L."/>
            <person name="Hahn C."/>
            <person name="Garcia-Roger E.M."/>
            <person name="Carmona M.J."/>
            <person name="Serra M."/>
            <person name="Gomez A."/>
        </authorList>
    </citation>
    <scope>NUCLEOTIDE SEQUENCE [LARGE SCALE GENOMIC DNA]</scope>
    <source>
        <strain evidence="8">HYR1</strain>
    </source>
</reference>
<dbReference type="GO" id="GO:0005634">
    <property type="term" value="C:nucleus"/>
    <property type="evidence" value="ECO:0007669"/>
    <property type="project" value="UniProtKB-SubCell"/>
</dbReference>
<proteinExistence type="predicted"/>
<organism evidence="8 9">
    <name type="scientific">Brachionus plicatilis</name>
    <name type="common">Marine rotifer</name>
    <name type="synonym">Brachionus muelleri</name>
    <dbReference type="NCBI Taxonomy" id="10195"/>
    <lineage>
        <taxon>Eukaryota</taxon>
        <taxon>Metazoa</taxon>
        <taxon>Spiralia</taxon>
        <taxon>Gnathifera</taxon>
        <taxon>Rotifera</taxon>
        <taxon>Eurotatoria</taxon>
        <taxon>Monogononta</taxon>
        <taxon>Pseudotrocha</taxon>
        <taxon>Ploima</taxon>
        <taxon>Brachionidae</taxon>
        <taxon>Brachionus</taxon>
    </lineage>
</organism>
<dbReference type="GO" id="GO:0007548">
    <property type="term" value="P:sex differentiation"/>
    <property type="evidence" value="ECO:0007669"/>
    <property type="project" value="TreeGrafter"/>
</dbReference>
<comment type="subcellular location">
    <subcellularLocation>
        <location evidence="5">Nucleus</location>
    </subcellularLocation>
</comment>
<evidence type="ECO:0000259" key="7">
    <source>
        <dbReference type="PROSITE" id="PS50809"/>
    </source>
</evidence>
<keyword evidence="3 5" id="KW-0238">DNA-binding</keyword>
<keyword evidence="4 5" id="KW-0539">Nucleus</keyword>
<comment type="caution">
    <text evidence="8">The sequence shown here is derived from an EMBL/GenBank/DDBJ whole genome shotgun (WGS) entry which is preliminary data.</text>
</comment>
<evidence type="ECO:0000256" key="2">
    <source>
        <dbReference type="ARBA" id="ARBA00022833"/>
    </source>
</evidence>
<dbReference type="OrthoDB" id="6162476at2759"/>
<dbReference type="InterPro" id="IPR026607">
    <property type="entry name" value="DMRT"/>
</dbReference>
<evidence type="ECO:0000256" key="1">
    <source>
        <dbReference type="ARBA" id="ARBA00022723"/>
    </source>
</evidence>
<dbReference type="Gene3D" id="4.10.1040.10">
    <property type="entry name" value="DM DNA-binding domain"/>
    <property type="match status" value="1"/>
</dbReference>
<evidence type="ECO:0000256" key="5">
    <source>
        <dbReference type="PROSITE-ProRule" id="PRU00070"/>
    </source>
</evidence>
<evidence type="ECO:0000313" key="9">
    <source>
        <dbReference type="Proteomes" id="UP000276133"/>
    </source>
</evidence>
<feature type="DNA-binding region" description="DM" evidence="5">
    <location>
        <begin position="64"/>
        <end position="111"/>
    </location>
</feature>
<feature type="region of interest" description="Disordered" evidence="6">
    <location>
        <begin position="131"/>
        <end position="155"/>
    </location>
</feature>
<dbReference type="FunFam" id="4.10.1040.10:FF:000001">
    <property type="entry name" value="doublesex- and mab-3-related transcription factor 1"/>
    <property type="match status" value="1"/>
</dbReference>
<feature type="domain" description="DM" evidence="7">
    <location>
        <begin position="64"/>
        <end position="111"/>
    </location>
</feature>
<evidence type="ECO:0000313" key="8">
    <source>
        <dbReference type="EMBL" id="RNA30373.1"/>
    </source>
</evidence>
<dbReference type="Proteomes" id="UP000276133">
    <property type="component" value="Unassembled WGS sequence"/>
</dbReference>
<gene>
    <name evidence="8" type="ORF">BpHYR1_031951</name>
</gene>
<accession>A0A3M7S3G6</accession>